<dbReference type="RefSeq" id="WP_068896808.1">
    <property type="nucleotide sequence ID" value="NZ_BDCX01000005.1"/>
</dbReference>
<sequence>MPTDTTRDIEGLFDLEMRSIPVRAQAAESTPSPQAMETTPGLCTYSPYMSSCTQPTCTDTCCDLGSRVC</sequence>
<evidence type="ECO:0000313" key="2">
    <source>
        <dbReference type="Proteomes" id="UP000077701"/>
    </source>
</evidence>
<reference evidence="1 2" key="1">
    <citation type="journal article" date="2016" name="Genome Announc.">
        <title>Draft Genome Sequence of Planomonospora sphaerica JCM9374, a Rare Actinomycete.</title>
        <authorList>
            <person name="Dohra H."/>
            <person name="Suzuki T."/>
            <person name="Inoue Y."/>
            <person name="Kodani S."/>
        </authorList>
    </citation>
    <scope>NUCLEOTIDE SEQUENCE [LARGE SCALE GENOMIC DNA]</scope>
    <source>
        <strain evidence="1 2">JCM 9374</strain>
    </source>
</reference>
<accession>A0A171CGN0</accession>
<reference evidence="2" key="2">
    <citation type="submission" date="2016-04" db="EMBL/GenBank/DDBJ databases">
        <title>Planomonospora sphaerica JCM9374 whole genome shotgun sequence.</title>
        <authorList>
            <person name="Suzuki T."/>
            <person name="Dohra H."/>
            <person name="Kodani S."/>
        </authorList>
    </citation>
    <scope>NUCLEOTIDE SEQUENCE [LARGE SCALE GENOMIC DNA]</scope>
    <source>
        <strain evidence="2">JCM 9374</strain>
    </source>
</reference>
<dbReference type="EMBL" id="BDCX01000005">
    <property type="protein sequence ID" value="GAT66677.1"/>
    <property type="molecule type" value="Genomic_DNA"/>
</dbReference>
<dbReference type="AlphaFoldDB" id="A0A171CGN0"/>
<dbReference type="STRING" id="161355.PS9374_02327"/>
<comment type="caution">
    <text evidence="1">The sequence shown here is derived from an EMBL/GenBank/DDBJ whole genome shotgun (WGS) entry which is preliminary data.</text>
</comment>
<evidence type="ECO:0008006" key="3">
    <source>
        <dbReference type="Google" id="ProtNLM"/>
    </source>
</evidence>
<gene>
    <name evidence="1" type="ORF">PS9374_02327</name>
</gene>
<dbReference type="Proteomes" id="UP000077701">
    <property type="component" value="Unassembled WGS sequence"/>
</dbReference>
<keyword evidence="2" id="KW-1185">Reference proteome</keyword>
<protein>
    <recommendedName>
        <fullName evidence="3">Lantibiotic</fullName>
    </recommendedName>
</protein>
<evidence type="ECO:0000313" key="1">
    <source>
        <dbReference type="EMBL" id="GAT66677.1"/>
    </source>
</evidence>
<name>A0A171CGN0_9ACTN</name>
<organism evidence="1 2">
    <name type="scientific">Planomonospora sphaerica</name>
    <dbReference type="NCBI Taxonomy" id="161355"/>
    <lineage>
        <taxon>Bacteria</taxon>
        <taxon>Bacillati</taxon>
        <taxon>Actinomycetota</taxon>
        <taxon>Actinomycetes</taxon>
        <taxon>Streptosporangiales</taxon>
        <taxon>Streptosporangiaceae</taxon>
        <taxon>Planomonospora</taxon>
    </lineage>
</organism>
<proteinExistence type="predicted"/>